<evidence type="ECO:0000313" key="4">
    <source>
        <dbReference type="Proteomes" id="UP001233999"/>
    </source>
</evidence>
<organism evidence="3 4">
    <name type="scientific">Diploptera punctata</name>
    <name type="common">Pacific beetle cockroach</name>
    <dbReference type="NCBI Taxonomy" id="6984"/>
    <lineage>
        <taxon>Eukaryota</taxon>
        <taxon>Metazoa</taxon>
        <taxon>Ecdysozoa</taxon>
        <taxon>Arthropoda</taxon>
        <taxon>Hexapoda</taxon>
        <taxon>Insecta</taxon>
        <taxon>Pterygota</taxon>
        <taxon>Neoptera</taxon>
        <taxon>Polyneoptera</taxon>
        <taxon>Dictyoptera</taxon>
        <taxon>Blattodea</taxon>
        <taxon>Blaberoidea</taxon>
        <taxon>Blaberidae</taxon>
        <taxon>Diplopterinae</taxon>
        <taxon>Diploptera</taxon>
    </lineage>
</organism>
<accession>A0AAD7ZJ55</accession>
<evidence type="ECO:0000313" key="3">
    <source>
        <dbReference type="EMBL" id="KAJ9580853.1"/>
    </source>
</evidence>
<feature type="compositionally biased region" description="Polar residues" evidence="2">
    <location>
        <begin position="360"/>
        <end position="383"/>
    </location>
</feature>
<feature type="compositionally biased region" description="Polar residues" evidence="2">
    <location>
        <begin position="317"/>
        <end position="327"/>
    </location>
</feature>
<feature type="coiled-coil region" evidence="1">
    <location>
        <begin position="15"/>
        <end position="67"/>
    </location>
</feature>
<evidence type="ECO:0000256" key="1">
    <source>
        <dbReference type="SAM" id="Coils"/>
    </source>
</evidence>
<feature type="region of interest" description="Disordered" evidence="2">
    <location>
        <begin position="291"/>
        <end position="397"/>
    </location>
</feature>
<feature type="compositionally biased region" description="Acidic residues" evidence="2">
    <location>
        <begin position="298"/>
        <end position="313"/>
    </location>
</feature>
<dbReference type="EMBL" id="JASPKZ010008124">
    <property type="protein sequence ID" value="KAJ9580853.1"/>
    <property type="molecule type" value="Genomic_DNA"/>
</dbReference>
<reference evidence="3" key="2">
    <citation type="submission" date="2023-05" db="EMBL/GenBank/DDBJ databases">
        <authorList>
            <person name="Fouks B."/>
        </authorList>
    </citation>
    <scope>NUCLEOTIDE SEQUENCE</scope>
    <source>
        <strain evidence="3">Stay&amp;Tobe</strain>
        <tissue evidence="3">Testes</tissue>
    </source>
</reference>
<dbReference type="AlphaFoldDB" id="A0AAD7ZJ55"/>
<keyword evidence="4" id="KW-1185">Reference proteome</keyword>
<evidence type="ECO:0000256" key="2">
    <source>
        <dbReference type="SAM" id="MobiDB-lite"/>
    </source>
</evidence>
<feature type="compositionally biased region" description="Polar residues" evidence="2">
    <location>
        <begin position="341"/>
        <end position="350"/>
    </location>
</feature>
<sequence>MAQFVLVNVVVAVLMKHLEESHKQMEDELDMECELERELAAEQEELLEEAEEELAVQQAIEMALDQEKQELQQGKKSLSKVLSLPANFTFSTPRGSLDIQDRDITLQIRETRRGSSNSGDFRYNYHNYRNRHSKRRQTFHSHQGLLLPPGIPPAYPATGYTAVYSSAANMDDRLPPIQQDDGKSWLLPGASKEKDHKIPVRRVGSDPPAGDFLSVPKLQQRDLGSTQRLNLTELLVNNGNIRGSRHELWLHPQQHLGSPSSAAPSEDVSPECVSPAVMLVPPPYRAATMQLKSSTTTPEEEGDVEPCPDEIDDNSPRRTTLNYSVDSGTGHESLPRYGFNLRSTSGSSSDVPPDTDGASGETNPRQIAQIQPSHTVPSSSQPSVEDDVQHSPPETSVETLAVPVPVTEVESSASEDQNVRDIHSSCECITMQETNKSVESLPTFAVKLSGSKERLVVSVSSEECCEEESTLHGSD</sequence>
<proteinExistence type="predicted"/>
<gene>
    <name evidence="3" type="ORF">L9F63_023969</name>
</gene>
<protein>
    <submittedName>
        <fullName evidence="3">Uncharacterized protein</fullName>
    </submittedName>
</protein>
<reference evidence="3" key="1">
    <citation type="journal article" date="2023" name="IScience">
        <title>Live-bearing cockroach genome reveals convergent evolutionary mechanisms linked to viviparity in insects and beyond.</title>
        <authorList>
            <person name="Fouks B."/>
            <person name="Harrison M.C."/>
            <person name="Mikhailova A.A."/>
            <person name="Marchal E."/>
            <person name="English S."/>
            <person name="Carruthers M."/>
            <person name="Jennings E.C."/>
            <person name="Chiamaka E.L."/>
            <person name="Frigard R.A."/>
            <person name="Pippel M."/>
            <person name="Attardo G.M."/>
            <person name="Benoit J.B."/>
            <person name="Bornberg-Bauer E."/>
            <person name="Tobe S.S."/>
        </authorList>
    </citation>
    <scope>NUCLEOTIDE SEQUENCE</scope>
    <source>
        <strain evidence="3">Stay&amp;Tobe</strain>
    </source>
</reference>
<feature type="non-terminal residue" evidence="3">
    <location>
        <position position="475"/>
    </location>
</feature>
<name>A0AAD7ZJ55_DIPPU</name>
<dbReference type="Proteomes" id="UP001233999">
    <property type="component" value="Unassembled WGS sequence"/>
</dbReference>
<comment type="caution">
    <text evidence="3">The sequence shown here is derived from an EMBL/GenBank/DDBJ whole genome shotgun (WGS) entry which is preliminary data.</text>
</comment>
<keyword evidence="1" id="KW-0175">Coiled coil</keyword>